<feature type="region of interest" description="Disordered" evidence="1">
    <location>
        <begin position="706"/>
        <end position="729"/>
    </location>
</feature>
<feature type="compositionally biased region" description="Basic residues" evidence="1">
    <location>
        <begin position="929"/>
        <end position="938"/>
    </location>
</feature>
<name>A0AAV7DQM1_ARIFI</name>
<keyword evidence="3" id="KW-1185">Reference proteome</keyword>
<evidence type="ECO:0000313" key="2">
    <source>
        <dbReference type="EMBL" id="KAG9438844.1"/>
    </source>
</evidence>
<feature type="region of interest" description="Disordered" evidence="1">
    <location>
        <begin position="585"/>
        <end position="666"/>
    </location>
</feature>
<sequence length="1080" mass="116956">MGLNSVDRGSKATLPLTIPPRRRFKSPAKDSNRRRSELCFRAPRRLDSAAGAPPRHAPLGSRKAPNAGRQAGGGGGAGRADIGGSKSNAAMNALAATSRLSLWPPQRGRSQSVPPPGIADDPPPPLEQLEQSTDSRRVRLGPRAQPSSQSFSPVTDPFCRLPLPTLFHRPEAVHLGDLMRYEYDQARALGPPDFQGVTPGAPTPRDAAICTRRPPARLKAEVFMGQPPRPPTHRGLAVAPTAGMVSASLGTVNPLSFIPHRQFCLPKMAHLSSRFRGTAQRQPHRPYLFKSSPLYPSQTNDLHRQIAAGPPPEFLWLRPPGIVHHLSVPAGMLTLEPFSEDLGRSTVQPARGSRQSASFAPLRTGRMGSPLADAKSAAGPHEGTPARSLRPPSSVTETTIRWRDHPPGLVASRTRWPVDASKSKGGPLRRPAIMTGGASPPPSASSRQFQALFDSFSKSFSSFPHGTCSLSVSRRYLAFDGIYRLYLGCIPKQPDFADNANARRRQGPGTTGCHPLWRPIPWDLRPSVAEDASADYTNGEKPPILILGSSRSPLLGESFGCSHLTWGRIRARPPGHGGNCRAGVLSEPGARHPLRATQGQGGRSHHCRAGRPWGKVFFSQPRQGGQGRPPALPPTTHTAPSAGGSRARGGENTPGGRPGRLDGSRDSAIHTKYRIFATLFIDARAKISAVESRLGYRVRGIRRALRLPRPPPPRHRGAARSLGRASLRGIDNDPSAGSVDFSQRIGRRTANAAADPNTSPTIQSVGATGAGITAAAGTGLALQWILAKGFRLYLFPLPDSRARYCYLLSLPPRVDWDQPGSILSRDRDANTPMRKGQHRARGIDGRKQKLGDQTRLCESNQVHRTAAFTWVHEHCVASGRSEHTRAETKPEGKVNADARLRLACTRTHDTGPGDGFQRDYTSYEAAPFGKKKNTHKHQGNASDPTRPLEVRAVKGRRRDETTAHTGRKHHSRCPTHHHSHAAAGPHARCPARMAKQQRRHRRRTGKSRSGEGAPNGPAESVKDQKLELGKRVARATWAFPPRERAEGHRPTEARGKWPLHCSHAEGQAIAQSARGATSPT</sequence>
<feature type="compositionally biased region" description="Basic residues" evidence="1">
    <location>
        <begin position="995"/>
        <end position="1006"/>
    </location>
</feature>
<feature type="compositionally biased region" description="Basic and acidic residues" evidence="1">
    <location>
        <begin position="27"/>
        <end position="38"/>
    </location>
</feature>
<dbReference type="EMBL" id="JAINDJ010000010">
    <property type="protein sequence ID" value="KAG9438844.1"/>
    <property type="molecule type" value="Genomic_DNA"/>
</dbReference>
<feature type="compositionally biased region" description="Low complexity" evidence="1">
    <location>
        <begin position="981"/>
        <end position="994"/>
    </location>
</feature>
<feature type="compositionally biased region" description="Low complexity" evidence="1">
    <location>
        <begin position="634"/>
        <end position="645"/>
    </location>
</feature>
<accession>A0AAV7DQM1</accession>
<organism evidence="2 3">
    <name type="scientific">Aristolochia fimbriata</name>
    <name type="common">White veined hardy Dutchman's pipe vine</name>
    <dbReference type="NCBI Taxonomy" id="158543"/>
    <lineage>
        <taxon>Eukaryota</taxon>
        <taxon>Viridiplantae</taxon>
        <taxon>Streptophyta</taxon>
        <taxon>Embryophyta</taxon>
        <taxon>Tracheophyta</taxon>
        <taxon>Spermatophyta</taxon>
        <taxon>Magnoliopsida</taxon>
        <taxon>Magnoliidae</taxon>
        <taxon>Piperales</taxon>
        <taxon>Aristolochiaceae</taxon>
        <taxon>Aristolochia</taxon>
    </lineage>
</organism>
<dbReference type="Proteomes" id="UP000825729">
    <property type="component" value="Unassembled WGS sequence"/>
</dbReference>
<dbReference type="InterPro" id="IPR044792">
    <property type="entry name" value="TAR1"/>
</dbReference>
<evidence type="ECO:0000313" key="3">
    <source>
        <dbReference type="Proteomes" id="UP000825729"/>
    </source>
</evidence>
<feature type="region of interest" description="Disordered" evidence="1">
    <location>
        <begin position="821"/>
        <end position="842"/>
    </location>
</feature>
<feature type="compositionally biased region" description="Basic residues" evidence="1">
    <location>
        <begin position="706"/>
        <end position="718"/>
    </location>
</feature>
<dbReference type="AlphaFoldDB" id="A0AAV7DQM1"/>
<feature type="region of interest" description="Disordered" evidence="1">
    <location>
        <begin position="136"/>
        <end position="155"/>
    </location>
</feature>
<proteinExistence type="predicted"/>
<feature type="region of interest" description="Disordered" evidence="1">
    <location>
        <begin position="927"/>
        <end position="1056"/>
    </location>
</feature>
<comment type="caution">
    <text evidence="2">The sequence shown here is derived from an EMBL/GenBank/DDBJ whole genome shotgun (WGS) entry which is preliminary data.</text>
</comment>
<feature type="compositionally biased region" description="Basic and acidic residues" evidence="1">
    <location>
        <begin position="1041"/>
        <end position="1055"/>
    </location>
</feature>
<protein>
    <submittedName>
        <fullName evidence="2">Uncharacterized protein</fullName>
    </submittedName>
</protein>
<dbReference type="PANTHER" id="PTHR47188">
    <property type="entry name" value="PROTEIN TAR1"/>
    <property type="match status" value="1"/>
</dbReference>
<feature type="compositionally biased region" description="Basic residues" evidence="1">
    <location>
        <begin position="965"/>
        <end position="980"/>
    </location>
</feature>
<evidence type="ECO:0000256" key="1">
    <source>
        <dbReference type="SAM" id="MobiDB-lite"/>
    </source>
</evidence>
<reference evidence="2 3" key="1">
    <citation type="submission" date="2021-07" db="EMBL/GenBank/DDBJ databases">
        <title>The Aristolochia fimbriata genome: insights into angiosperm evolution, floral development and chemical biosynthesis.</title>
        <authorList>
            <person name="Jiao Y."/>
        </authorList>
    </citation>
    <scope>NUCLEOTIDE SEQUENCE [LARGE SCALE GENOMIC DNA]</scope>
    <source>
        <strain evidence="2">IBCAS-2021</strain>
        <tissue evidence="2">Leaf</tissue>
    </source>
</reference>
<feature type="compositionally biased region" description="Polar residues" evidence="1">
    <location>
        <begin position="345"/>
        <end position="358"/>
    </location>
</feature>
<feature type="region of interest" description="Disordered" evidence="1">
    <location>
        <begin position="100"/>
        <end position="129"/>
    </location>
</feature>
<feature type="compositionally biased region" description="Pro residues" evidence="1">
    <location>
        <begin position="113"/>
        <end position="126"/>
    </location>
</feature>
<dbReference type="PANTHER" id="PTHR47188:SF5">
    <property type="entry name" value="PROTEIN TAR1"/>
    <property type="match status" value="1"/>
</dbReference>
<feature type="compositionally biased region" description="Basic and acidic residues" evidence="1">
    <location>
        <begin position="1020"/>
        <end position="1030"/>
    </location>
</feature>
<feature type="compositionally biased region" description="Basic and acidic residues" evidence="1">
    <location>
        <begin position="946"/>
        <end position="962"/>
    </location>
</feature>
<gene>
    <name evidence="2" type="ORF">H6P81_021249</name>
</gene>
<feature type="region of interest" description="Disordered" evidence="1">
    <location>
        <begin position="343"/>
        <end position="446"/>
    </location>
</feature>
<dbReference type="GO" id="GO:0043457">
    <property type="term" value="P:regulation of cellular respiration"/>
    <property type="evidence" value="ECO:0007669"/>
    <property type="project" value="InterPro"/>
</dbReference>
<feature type="region of interest" description="Disordered" evidence="1">
    <location>
        <begin position="1"/>
        <end position="84"/>
    </location>
</feature>